<dbReference type="EMBL" id="AFWT01000069">
    <property type="protein sequence ID" value="EGV27680.1"/>
    <property type="molecule type" value="Genomic_DNA"/>
</dbReference>
<dbReference type="eggNOG" id="ENOG5032SK5">
    <property type="taxonomic scope" value="Bacteria"/>
</dbReference>
<evidence type="ECO:0000313" key="2">
    <source>
        <dbReference type="Proteomes" id="UP000004200"/>
    </source>
</evidence>
<organism evidence="1 2">
    <name type="scientific">Thiorhodococcus drewsii AZ1</name>
    <dbReference type="NCBI Taxonomy" id="765913"/>
    <lineage>
        <taxon>Bacteria</taxon>
        <taxon>Pseudomonadati</taxon>
        <taxon>Pseudomonadota</taxon>
        <taxon>Gammaproteobacteria</taxon>
        <taxon>Chromatiales</taxon>
        <taxon>Chromatiaceae</taxon>
        <taxon>Thiorhodococcus</taxon>
    </lineage>
</organism>
<sequence>MEMLSHIRTLANHPQALRPLKHIFLLSHMRAYTSLLGHILGDNPEIEGYYEMHIGYFSWKSLIRQQLLYFKDHTPKSGARFIFDKILHNEHHVASNILERKECFNIFSMREPKETIKSIVAQFRRVRPGHSMCETQAVIDYYQSRLTNLSELSSQIQGKYLYMDAQALKQNPNATLASLTSYLELEYPLSPDYQLRPKTGKGDSGDHSPNLLTGKLMDYQTDYSEIKLPDDAIENLTNLYQKTRTQLVQNAKEPILVSS</sequence>
<dbReference type="OrthoDB" id="8557083at2"/>
<dbReference type="SUPFAM" id="SSF52540">
    <property type="entry name" value="P-loop containing nucleoside triphosphate hydrolases"/>
    <property type="match status" value="1"/>
</dbReference>
<evidence type="ECO:0008006" key="3">
    <source>
        <dbReference type="Google" id="ProtNLM"/>
    </source>
</evidence>
<gene>
    <name evidence="1" type="ORF">ThidrDRAFT_4501</name>
</gene>
<protein>
    <recommendedName>
        <fullName evidence="3">Sulfotransferase</fullName>
    </recommendedName>
</protein>
<dbReference type="InterPro" id="IPR027417">
    <property type="entry name" value="P-loop_NTPase"/>
</dbReference>
<comment type="caution">
    <text evidence="1">The sequence shown here is derived from an EMBL/GenBank/DDBJ whole genome shotgun (WGS) entry which is preliminary data.</text>
</comment>
<dbReference type="STRING" id="765913.ThidrDRAFT_4501"/>
<dbReference type="Proteomes" id="UP000004200">
    <property type="component" value="Unassembled WGS sequence"/>
</dbReference>
<accession>G2E887</accession>
<name>G2E887_9GAMM</name>
<reference evidence="1 2" key="1">
    <citation type="submission" date="2011-06" db="EMBL/GenBank/DDBJ databases">
        <title>The draft genome of Thiorhodococcus drewsii AZ1.</title>
        <authorList>
            <consortium name="US DOE Joint Genome Institute (JGI-PGF)"/>
            <person name="Lucas S."/>
            <person name="Han J."/>
            <person name="Lapidus A."/>
            <person name="Cheng J.-F."/>
            <person name="Goodwin L."/>
            <person name="Pitluck S."/>
            <person name="Peters L."/>
            <person name="Land M.L."/>
            <person name="Hauser L."/>
            <person name="Vogl K."/>
            <person name="Liu Z."/>
            <person name="Imhoff J."/>
            <person name="Thiel V."/>
            <person name="Frigaard N.-U."/>
            <person name="Bryant D.A."/>
            <person name="Woyke T.J."/>
        </authorList>
    </citation>
    <scope>NUCLEOTIDE SEQUENCE [LARGE SCALE GENOMIC DNA]</scope>
    <source>
        <strain evidence="1 2">AZ1</strain>
    </source>
</reference>
<proteinExistence type="predicted"/>
<dbReference type="Gene3D" id="3.40.50.300">
    <property type="entry name" value="P-loop containing nucleotide triphosphate hydrolases"/>
    <property type="match status" value="1"/>
</dbReference>
<keyword evidence="2" id="KW-1185">Reference proteome</keyword>
<evidence type="ECO:0000313" key="1">
    <source>
        <dbReference type="EMBL" id="EGV27680.1"/>
    </source>
</evidence>
<dbReference type="AlphaFoldDB" id="G2E887"/>